<keyword evidence="2" id="KW-1185">Reference proteome</keyword>
<dbReference type="EMBL" id="ONZG01000009">
    <property type="protein sequence ID" value="SPJ29883.1"/>
    <property type="molecule type" value="Genomic_DNA"/>
</dbReference>
<organism evidence="1 2">
    <name type="scientific">Falsiruegeria mediterranea M17</name>
    <dbReference type="NCBI Taxonomy" id="1200281"/>
    <lineage>
        <taxon>Bacteria</taxon>
        <taxon>Pseudomonadati</taxon>
        <taxon>Pseudomonadota</taxon>
        <taxon>Alphaproteobacteria</taxon>
        <taxon>Rhodobacterales</taxon>
        <taxon>Roseobacteraceae</taxon>
        <taxon>Falsiruegeria</taxon>
    </lineage>
</organism>
<evidence type="ECO:0000313" key="1">
    <source>
        <dbReference type="EMBL" id="SPJ29883.1"/>
    </source>
</evidence>
<sequence length="178" mass="18931">MLLPSTGSFGPVAFASEPSTARTSSVSSSIPSLIVCFANDCRAADVYVAPDTPFGATVFAGIPLAFTLGLDTCAVDQQVQRARSATVRDRHIQRSLAATQDAEVRHTQSKPISFSRLCTNPVVCRNGMPNNTFIVRHVWIATSLKLGCRPRLPAGGARAAISGSNQIVSDPRRFNASL</sequence>
<protein>
    <submittedName>
        <fullName evidence="1">Uncharacterized protein</fullName>
    </submittedName>
</protein>
<dbReference type="Proteomes" id="UP000244898">
    <property type="component" value="Unassembled WGS sequence"/>
</dbReference>
<gene>
    <name evidence="1" type="ORF">TRM7615_03406</name>
</gene>
<proteinExistence type="predicted"/>
<evidence type="ECO:0000313" key="2">
    <source>
        <dbReference type="Proteomes" id="UP000244898"/>
    </source>
</evidence>
<reference evidence="2" key="1">
    <citation type="submission" date="2018-03" db="EMBL/GenBank/DDBJ databases">
        <authorList>
            <person name="Rodrigo-Torres L."/>
            <person name="Arahal R. D."/>
            <person name="Lucena T."/>
        </authorList>
    </citation>
    <scope>NUCLEOTIDE SEQUENCE [LARGE SCALE GENOMIC DNA]</scope>
    <source>
        <strain evidence="2">CECT 7615</strain>
    </source>
</reference>
<accession>A0A2R8CBR8</accession>
<name>A0A2R8CBR8_9RHOB</name>
<dbReference type="AlphaFoldDB" id="A0A2R8CBR8"/>